<comment type="caution">
    <text evidence="1">The sequence shown here is derived from an EMBL/GenBank/DDBJ whole genome shotgun (WGS) entry which is preliminary data.</text>
</comment>
<proteinExistence type="predicted"/>
<dbReference type="EMBL" id="MU003536">
    <property type="protein sequence ID" value="KAF2464503.1"/>
    <property type="molecule type" value="Genomic_DNA"/>
</dbReference>
<sequence>MSAGKPLDVALYRASNGPYYGPYKVNRNGHVFSTNVPSSYNTDTYLSSSLSYERTQNLTCTGLKIAQSESVFYVITYHKLNPMLPKIIESVCEYAKGRKCLFHLPLFESLFVFGRRCFTTAQFFLDVPNLNKPTAISKDGNISAHDRHVAFRFDGYSRTNPCNRKSNHLPANPQQCRDDFIETTVEKTILKRFKGFMKCKIVFTIIIPTWAIVERLTTKRTMAHISVFELLSENGIWTLLLSSCSELLTKLSNFKVICGTIDIHELVMVLERFIFANQTLGGLIYLDYGFGLIRLFSYSSSPSCVPTAKYPPVRDYFTVPLWKYGTNNYSPCEGNRIGFLYLELTYHAHNTGQKGTLYKGTELMPKNDLWVLVAELVLVVKDLAEVRFKFFDTKLRSIEICSFQGTWRRSSSECSIVPNTAPATIRKSHILLRGIKPQHCARCWQIFKRCYTLFCVAEPMLVDTIVCQMLLVEQGGIRMLARGRQWLDICPLTTLNTCHKTLQTFLVLERAASDKSSCSSASSPFHELADIREAYNGYKPSPTPFCLSDVTYDEKLERCSLAPFRTLRVGELVECAGTILPNPVFSQKQGGSHSPSGLRIYKPSTPSSYLRSNLRVKNRTSLETRESSIALDASSVGIEGAATPYSPLIRTLCACDPSPRKWTYCCKYDFKSLLRRGFNQAAQECMPGCGNSVRQGSLLRHQAPDIGSPLKTGTKRKVVDALNDSKNHRDLSNLQCLASPTIRPYTTLGNYDDFIGIDENGRLES</sequence>
<name>A0ACB6QC08_9PLEO</name>
<evidence type="ECO:0000313" key="2">
    <source>
        <dbReference type="Proteomes" id="UP000799755"/>
    </source>
</evidence>
<gene>
    <name evidence="1" type="ORF">BDR25DRAFT_361581</name>
</gene>
<dbReference type="Proteomes" id="UP000799755">
    <property type="component" value="Unassembled WGS sequence"/>
</dbReference>
<reference evidence="1" key="1">
    <citation type="journal article" date="2020" name="Stud. Mycol.">
        <title>101 Dothideomycetes genomes: a test case for predicting lifestyles and emergence of pathogens.</title>
        <authorList>
            <person name="Haridas S."/>
            <person name="Albert R."/>
            <person name="Binder M."/>
            <person name="Bloem J."/>
            <person name="Labutti K."/>
            <person name="Salamov A."/>
            <person name="Andreopoulos B."/>
            <person name="Baker S."/>
            <person name="Barry K."/>
            <person name="Bills G."/>
            <person name="Bluhm B."/>
            <person name="Cannon C."/>
            <person name="Castanera R."/>
            <person name="Culley D."/>
            <person name="Daum C."/>
            <person name="Ezra D."/>
            <person name="Gonzalez J."/>
            <person name="Henrissat B."/>
            <person name="Kuo A."/>
            <person name="Liang C."/>
            <person name="Lipzen A."/>
            <person name="Lutzoni F."/>
            <person name="Magnuson J."/>
            <person name="Mondo S."/>
            <person name="Nolan M."/>
            <person name="Ohm R."/>
            <person name="Pangilinan J."/>
            <person name="Park H.-J."/>
            <person name="Ramirez L."/>
            <person name="Alfaro M."/>
            <person name="Sun H."/>
            <person name="Tritt A."/>
            <person name="Yoshinaga Y."/>
            <person name="Zwiers L.-H."/>
            <person name="Turgeon B."/>
            <person name="Goodwin S."/>
            <person name="Spatafora J."/>
            <person name="Crous P."/>
            <person name="Grigoriev I."/>
        </authorList>
    </citation>
    <scope>NUCLEOTIDE SEQUENCE</scope>
    <source>
        <strain evidence="1">ATCC 200398</strain>
    </source>
</reference>
<keyword evidence="2" id="KW-1185">Reference proteome</keyword>
<organism evidence="1 2">
    <name type="scientific">Lindgomyces ingoldianus</name>
    <dbReference type="NCBI Taxonomy" id="673940"/>
    <lineage>
        <taxon>Eukaryota</taxon>
        <taxon>Fungi</taxon>
        <taxon>Dikarya</taxon>
        <taxon>Ascomycota</taxon>
        <taxon>Pezizomycotina</taxon>
        <taxon>Dothideomycetes</taxon>
        <taxon>Pleosporomycetidae</taxon>
        <taxon>Pleosporales</taxon>
        <taxon>Lindgomycetaceae</taxon>
        <taxon>Lindgomyces</taxon>
    </lineage>
</organism>
<protein>
    <submittedName>
        <fullName evidence="1">Uncharacterized protein</fullName>
    </submittedName>
</protein>
<accession>A0ACB6QC08</accession>
<evidence type="ECO:0000313" key="1">
    <source>
        <dbReference type="EMBL" id="KAF2464503.1"/>
    </source>
</evidence>